<dbReference type="Proteomes" id="UP001415857">
    <property type="component" value="Unassembled WGS sequence"/>
</dbReference>
<organism evidence="1 2">
    <name type="scientific">Liquidambar formosana</name>
    <name type="common">Formosan gum</name>
    <dbReference type="NCBI Taxonomy" id="63359"/>
    <lineage>
        <taxon>Eukaryota</taxon>
        <taxon>Viridiplantae</taxon>
        <taxon>Streptophyta</taxon>
        <taxon>Embryophyta</taxon>
        <taxon>Tracheophyta</taxon>
        <taxon>Spermatophyta</taxon>
        <taxon>Magnoliopsida</taxon>
        <taxon>eudicotyledons</taxon>
        <taxon>Gunneridae</taxon>
        <taxon>Pentapetalae</taxon>
        <taxon>Saxifragales</taxon>
        <taxon>Altingiaceae</taxon>
        <taxon>Liquidambar</taxon>
    </lineage>
</organism>
<comment type="caution">
    <text evidence="1">The sequence shown here is derived from an EMBL/GenBank/DDBJ whole genome shotgun (WGS) entry which is preliminary data.</text>
</comment>
<name>A0AAP0RIP0_LIQFO</name>
<dbReference type="PANTHER" id="PTHR37204">
    <property type="entry name" value="TRANSMEMBRANE PROTEIN"/>
    <property type="match status" value="1"/>
</dbReference>
<proteinExistence type="predicted"/>
<reference evidence="1 2" key="1">
    <citation type="journal article" date="2024" name="Plant J.">
        <title>Genome sequences and population genomics reveal climatic adaptation and genomic divergence between two closely related sweetgum species.</title>
        <authorList>
            <person name="Xu W.Q."/>
            <person name="Ren C.Q."/>
            <person name="Zhang X.Y."/>
            <person name="Comes H.P."/>
            <person name="Liu X.H."/>
            <person name="Li Y.G."/>
            <person name="Kettle C.J."/>
            <person name="Jalonen R."/>
            <person name="Gaisberger H."/>
            <person name="Ma Y.Z."/>
            <person name="Qiu Y.X."/>
        </authorList>
    </citation>
    <scope>NUCLEOTIDE SEQUENCE [LARGE SCALE GENOMIC DNA]</scope>
    <source>
        <strain evidence="1">Hangzhou</strain>
    </source>
</reference>
<gene>
    <name evidence="1" type="ORF">L1049_027434</name>
</gene>
<keyword evidence="2" id="KW-1185">Reference proteome</keyword>
<dbReference type="EMBL" id="JBBPBK010000009">
    <property type="protein sequence ID" value="KAK9277877.1"/>
    <property type="molecule type" value="Genomic_DNA"/>
</dbReference>
<dbReference type="PANTHER" id="PTHR37204:SF1">
    <property type="entry name" value="TRANSMEMBRANE PROTEIN"/>
    <property type="match status" value="1"/>
</dbReference>
<accession>A0AAP0RIP0</accession>
<sequence length="315" mass="35256">MMAKVNNWWSHSKTVALIWIISAFLFYCGFQMAIRNSPNNFPSSSSDSSISYSEQRLRLYDKMASDLDEHGPVFLKHGETSQSLSLSDIFSLKDGSVTPILKAANPPVRANVLYLSTEFSQPISDAVKGVFSPYFNNVIWFQNPSLYHFSMFHASHHIAPVPATEDEIEAEATAVKAVAEVLCPLKIVLDRVVLTSTGVLLGCWQVVSGTDPVTVRAKLRTSLPRAPEKQLYDAAILHTSFARLLGHPKSLPKDLHNTSDQLQFIHELVSRLNTRIRGFEAVVSELWYVEEYDVLALALNGRMKVRRFQLGCSKT</sequence>
<dbReference type="AlphaFoldDB" id="A0AAP0RIP0"/>
<evidence type="ECO:0000313" key="1">
    <source>
        <dbReference type="EMBL" id="KAK9277877.1"/>
    </source>
</evidence>
<protein>
    <submittedName>
        <fullName evidence="1">Uncharacterized protein</fullName>
    </submittedName>
</protein>
<evidence type="ECO:0000313" key="2">
    <source>
        <dbReference type="Proteomes" id="UP001415857"/>
    </source>
</evidence>